<dbReference type="EMBL" id="CAJVPL010008468">
    <property type="protein sequence ID" value="CAG8674498.1"/>
    <property type="molecule type" value="Genomic_DNA"/>
</dbReference>
<organism evidence="1 2">
    <name type="scientific">Ambispora gerdemannii</name>
    <dbReference type="NCBI Taxonomy" id="144530"/>
    <lineage>
        <taxon>Eukaryota</taxon>
        <taxon>Fungi</taxon>
        <taxon>Fungi incertae sedis</taxon>
        <taxon>Mucoromycota</taxon>
        <taxon>Glomeromycotina</taxon>
        <taxon>Glomeromycetes</taxon>
        <taxon>Archaeosporales</taxon>
        <taxon>Ambisporaceae</taxon>
        <taxon>Ambispora</taxon>
    </lineage>
</organism>
<dbReference type="Proteomes" id="UP000789831">
    <property type="component" value="Unassembled WGS sequence"/>
</dbReference>
<feature type="non-terminal residue" evidence="1">
    <location>
        <position position="1"/>
    </location>
</feature>
<dbReference type="OrthoDB" id="2439760at2759"/>
<gene>
    <name evidence="1" type="ORF">AGERDE_LOCUS12405</name>
</gene>
<evidence type="ECO:0000313" key="1">
    <source>
        <dbReference type="EMBL" id="CAG8674498.1"/>
    </source>
</evidence>
<dbReference type="AlphaFoldDB" id="A0A9N9EJQ4"/>
<comment type="caution">
    <text evidence="1">The sequence shown here is derived from an EMBL/GenBank/DDBJ whole genome shotgun (WGS) entry which is preliminary data.</text>
</comment>
<keyword evidence="2" id="KW-1185">Reference proteome</keyword>
<proteinExistence type="predicted"/>
<name>A0A9N9EJQ4_9GLOM</name>
<reference evidence="1" key="1">
    <citation type="submission" date="2021-06" db="EMBL/GenBank/DDBJ databases">
        <authorList>
            <person name="Kallberg Y."/>
            <person name="Tangrot J."/>
            <person name="Rosling A."/>
        </authorList>
    </citation>
    <scope>NUCLEOTIDE SEQUENCE</scope>
    <source>
        <strain evidence="1">MT106</strain>
    </source>
</reference>
<evidence type="ECO:0000313" key="2">
    <source>
        <dbReference type="Proteomes" id="UP000789831"/>
    </source>
</evidence>
<protein>
    <submittedName>
        <fullName evidence="1">6141_t:CDS:1</fullName>
    </submittedName>
</protein>
<sequence>KQSRWYTCSLSFQRDHTVLNSKRIHTKQEHFTCHGLLRLILNPENMIMHLHLRHHELHSRPATKENVYFWWSTFHQKLFYHDNDQFTSAIYLLQEDESYLLLYSNQENGLFEFAFTTPFLQLLHGIYDEICMDATYKTNNVRFELYTVMVNIEGVGYPLSYLFLNSSPTTPNMRTIALTDYLYAL</sequence>
<accession>A0A9N9EJQ4</accession>